<comment type="similarity">
    <text evidence="2">Belongs to the SusD family.</text>
</comment>
<dbReference type="InterPro" id="IPR011990">
    <property type="entry name" value="TPR-like_helical_dom_sf"/>
</dbReference>
<name>A0ABU9LRT4_9BACT</name>
<keyword evidence="5" id="KW-0998">Cell outer membrane</keyword>
<evidence type="ECO:0000313" key="9">
    <source>
        <dbReference type="Proteomes" id="UP001479606"/>
    </source>
</evidence>
<evidence type="ECO:0000256" key="1">
    <source>
        <dbReference type="ARBA" id="ARBA00004442"/>
    </source>
</evidence>
<dbReference type="Pfam" id="PF07980">
    <property type="entry name" value="SusD_RagB"/>
    <property type="match status" value="1"/>
</dbReference>
<organism evidence="8 9">
    <name type="scientific">Hymenobacter segetis</name>
    <dbReference type="NCBI Taxonomy" id="2025509"/>
    <lineage>
        <taxon>Bacteria</taxon>
        <taxon>Pseudomonadati</taxon>
        <taxon>Bacteroidota</taxon>
        <taxon>Cytophagia</taxon>
        <taxon>Cytophagales</taxon>
        <taxon>Hymenobacteraceae</taxon>
        <taxon>Hymenobacter</taxon>
    </lineage>
</organism>
<accession>A0ABU9LRT4</accession>
<evidence type="ECO:0000313" key="8">
    <source>
        <dbReference type="EMBL" id="MEL5993223.1"/>
    </source>
</evidence>
<dbReference type="RefSeq" id="WP_342295991.1">
    <property type="nucleotide sequence ID" value="NZ_JBCEVZ010000004.1"/>
</dbReference>
<gene>
    <name evidence="8" type="ORF">AAFH49_03330</name>
</gene>
<dbReference type="SUPFAM" id="SSF48452">
    <property type="entry name" value="TPR-like"/>
    <property type="match status" value="1"/>
</dbReference>
<evidence type="ECO:0000256" key="4">
    <source>
        <dbReference type="ARBA" id="ARBA00023136"/>
    </source>
</evidence>
<evidence type="ECO:0000256" key="2">
    <source>
        <dbReference type="ARBA" id="ARBA00006275"/>
    </source>
</evidence>
<dbReference type="EMBL" id="JBCEVZ010000004">
    <property type="protein sequence ID" value="MEL5993223.1"/>
    <property type="molecule type" value="Genomic_DNA"/>
</dbReference>
<keyword evidence="4" id="KW-0472">Membrane</keyword>
<evidence type="ECO:0000256" key="3">
    <source>
        <dbReference type="ARBA" id="ARBA00022729"/>
    </source>
</evidence>
<feature type="domain" description="SusD-like N-terminal" evidence="7">
    <location>
        <begin position="30"/>
        <end position="232"/>
    </location>
</feature>
<reference evidence="8 9" key="1">
    <citation type="journal article" date="2018" name="Arch. Microbiol.">
        <title>Hymenobacter segetis sp. nov., isolated from soil.</title>
        <authorList>
            <person name="Ten L.N."/>
            <person name="Lim S.J."/>
            <person name="Kim B.O."/>
            <person name="Kang I.K."/>
            <person name="Jung H.Y."/>
        </authorList>
    </citation>
    <scope>NUCLEOTIDE SEQUENCE [LARGE SCALE GENOMIC DNA]</scope>
    <source>
        <strain evidence="8 9">S7-3-11</strain>
    </source>
</reference>
<keyword evidence="3" id="KW-0732">Signal</keyword>
<comment type="subcellular location">
    <subcellularLocation>
        <location evidence="1">Cell outer membrane</location>
    </subcellularLocation>
</comment>
<dbReference type="Pfam" id="PF14322">
    <property type="entry name" value="SusD-like_3"/>
    <property type="match status" value="1"/>
</dbReference>
<feature type="domain" description="RagB/SusD" evidence="6">
    <location>
        <begin position="335"/>
        <end position="503"/>
    </location>
</feature>
<dbReference type="Proteomes" id="UP001479606">
    <property type="component" value="Unassembled WGS sequence"/>
</dbReference>
<dbReference type="CDD" id="cd08977">
    <property type="entry name" value="SusD"/>
    <property type="match status" value="1"/>
</dbReference>
<keyword evidence="9" id="KW-1185">Reference proteome</keyword>
<dbReference type="InterPro" id="IPR012944">
    <property type="entry name" value="SusD_RagB_dom"/>
</dbReference>
<dbReference type="Gene3D" id="1.25.40.390">
    <property type="match status" value="1"/>
</dbReference>
<evidence type="ECO:0000256" key="5">
    <source>
        <dbReference type="ARBA" id="ARBA00023237"/>
    </source>
</evidence>
<dbReference type="InterPro" id="IPR033985">
    <property type="entry name" value="SusD-like_N"/>
</dbReference>
<evidence type="ECO:0000259" key="6">
    <source>
        <dbReference type="Pfam" id="PF07980"/>
    </source>
</evidence>
<proteinExistence type="inferred from homology"/>
<sequence>MTINKLFSGAAVATLLGLGTLSTTSCQKEFIDLNDPTRIPTTESYTDSLSILNGVTAAYSSMQDLYGRSGGSRGMFIFGEIPSDNSYTVTSGERLNEFNDFSLFSDNPNIQNHWLFTYRAIARCNIILSRAGGVKLTDATRNRYYAEVRFLRALTYFNAVRIWGAVPLVTQEIQAIPDAYQYGRAPITEVYAQIEKDLDFAEKNLPVTYTGTTNLGRATKGAATALFGKVLLTQNKYQAAADKLLPLVTGTTYALQATYANIFATSNEMNSEIIFAARYTKGTLGLGSAFTTWFMPAYTTAQSTSLLGAAYTGQQFNTVDPDLIAAFTASGPTDVRAATSYVLPAGAATSLGYYTKKYIDTPTSATDAENDWIVLRHADVLLMYAEAVNEATGPSAAALTAINQVIRRSRGLPVGTANATVDLPSTTTADVLRTRLELERRLELNFEGHRWFDLVRTGRAIPVMNAFFARNNSTVRITANNLLFPIPVQEINTNPILTQNDGYK</sequence>
<dbReference type="PROSITE" id="PS51257">
    <property type="entry name" value="PROKAR_LIPOPROTEIN"/>
    <property type="match status" value="1"/>
</dbReference>
<protein>
    <submittedName>
        <fullName evidence="8">RagB/SusD family nutrient uptake outer membrane protein</fullName>
    </submittedName>
</protein>
<comment type="caution">
    <text evidence="8">The sequence shown here is derived from an EMBL/GenBank/DDBJ whole genome shotgun (WGS) entry which is preliminary data.</text>
</comment>
<evidence type="ECO:0000259" key="7">
    <source>
        <dbReference type="Pfam" id="PF14322"/>
    </source>
</evidence>